<evidence type="ECO:0000256" key="7">
    <source>
        <dbReference type="ARBA" id="ARBA00023170"/>
    </source>
</evidence>
<evidence type="ECO:0000256" key="9">
    <source>
        <dbReference type="ARBA" id="ARBA00023286"/>
    </source>
</evidence>
<feature type="region of interest" description="Disordered" evidence="11">
    <location>
        <begin position="1"/>
        <end position="21"/>
    </location>
</feature>
<dbReference type="PANTHER" id="PTHR18966">
    <property type="entry name" value="IONOTROPIC GLUTAMATE RECEPTOR"/>
    <property type="match status" value="1"/>
</dbReference>
<dbReference type="OrthoDB" id="5984008at2759"/>
<dbReference type="GO" id="GO:0016020">
    <property type="term" value="C:membrane"/>
    <property type="evidence" value="ECO:0007669"/>
    <property type="project" value="UniProtKB-SubCell"/>
</dbReference>
<dbReference type="Pfam" id="PF00060">
    <property type="entry name" value="Lig_chan"/>
    <property type="match status" value="1"/>
</dbReference>
<proteinExistence type="predicted"/>
<evidence type="ECO:0008006" key="17">
    <source>
        <dbReference type="Google" id="ProtNLM"/>
    </source>
</evidence>
<feature type="compositionally biased region" description="Polar residues" evidence="11">
    <location>
        <begin position="435"/>
        <end position="453"/>
    </location>
</feature>
<organism evidence="15 16">
    <name type="scientific">Candidula unifasciata</name>
    <dbReference type="NCBI Taxonomy" id="100452"/>
    <lineage>
        <taxon>Eukaryota</taxon>
        <taxon>Metazoa</taxon>
        <taxon>Spiralia</taxon>
        <taxon>Lophotrochozoa</taxon>
        <taxon>Mollusca</taxon>
        <taxon>Gastropoda</taxon>
        <taxon>Heterobranchia</taxon>
        <taxon>Euthyneura</taxon>
        <taxon>Panpulmonata</taxon>
        <taxon>Eupulmonata</taxon>
        <taxon>Stylommatophora</taxon>
        <taxon>Helicina</taxon>
        <taxon>Helicoidea</taxon>
        <taxon>Geomitridae</taxon>
        <taxon>Candidula</taxon>
    </lineage>
</organism>
<feature type="transmembrane region" description="Helical" evidence="12">
    <location>
        <begin position="399"/>
        <end position="419"/>
    </location>
</feature>
<feature type="region of interest" description="Disordered" evidence="11">
    <location>
        <begin position="433"/>
        <end position="453"/>
    </location>
</feature>
<protein>
    <recommendedName>
        <fullName evidence="17">Ionotropic glutamate receptor C-terminal domain-containing protein</fullName>
    </recommendedName>
</protein>
<dbReference type="InterPro" id="IPR001320">
    <property type="entry name" value="Iontro_rcpt_C"/>
</dbReference>
<dbReference type="InterPro" id="IPR019594">
    <property type="entry name" value="Glu/Gly-bd"/>
</dbReference>
<evidence type="ECO:0000259" key="14">
    <source>
        <dbReference type="SMART" id="SM00918"/>
    </source>
</evidence>
<evidence type="ECO:0000256" key="12">
    <source>
        <dbReference type="SAM" id="Phobius"/>
    </source>
</evidence>
<accession>A0A8S3ZPD1</accession>
<evidence type="ECO:0000259" key="13">
    <source>
        <dbReference type="SMART" id="SM00079"/>
    </source>
</evidence>
<dbReference type="EMBL" id="CAJHNH020003408">
    <property type="protein sequence ID" value="CAG5129236.1"/>
    <property type="molecule type" value="Genomic_DNA"/>
</dbReference>
<evidence type="ECO:0000256" key="1">
    <source>
        <dbReference type="ARBA" id="ARBA00004141"/>
    </source>
</evidence>
<dbReference type="Pfam" id="PF10613">
    <property type="entry name" value="Lig_chan-Glu_bd"/>
    <property type="match status" value="1"/>
</dbReference>
<evidence type="ECO:0000256" key="4">
    <source>
        <dbReference type="ARBA" id="ARBA00022989"/>
    </source>
</evidence>
<feature type="transmembrane region" description="Helical" evidence="12">
    <location>
        <begin position="145"/>
        <end position="164"/>
    </location>
</feature>
<evidence type="ECO:0000256" key="6">
    <source>
        <dbReference type="ARBA" id="ARBA00023136"/>
    </source>
</evidence>
<keyword evidence="6 12" id="KW-0472">Membrane</keyword>
<dbReference type="InterPro" id="IPR015683">
    <property type="entry name" value="Ionotropic_Glu_rcpt"/>
</dbReference>
<keyword evidence="8" id="KW-0325">Glycoprotein</keyword>
<dbReference type="GO" id="GO:0015276">
    <property type="term" value="F:ligand-gated monoatomic ion channel activity"/>
    <property type="evidence" value="ECO:0007669"/>
    <property type="project" value="InterPro"/>
</dbReference>
<keyword evidence="3 12" id="KW-0812">Transmembrane</keyword>
<dbReference type="FunFam" id="1.10.287.70:FF:000143">
    <property type="entry name" value="Probable glutamate receptor"/>
    <property type="match status" value="1"/>
</dbReference>
<keyword evidence="9" id="KW-1071">Ligand-gated ion channel</keyword>
<keyword evidence="10" id="KW-0407">Ion channel</keyword>
<evidence type="ECO:0000313" key="15">
    <source>
        <dbReference type="EMBL" id="CAG5129236.1"/>
    </source>
</evidence>
<dbReference type="SUPFAM" id="SSF53850">
    <property type="entry name" value="Periplasmic binding protein-like II"/>
    <property type="match status" value="1"/>
</dbReference>
<dbReference type="SMART" id="SM00918">
    <property type="entry name" value="Lig_chan-Glu_bd"/>
    <property type="match status" value="1"/>
</dbReference>
<evidence type="ECO:0000256" key="11">
    <source>
        <dbReference type="SAM" id="MobiDB-lite"/>
    </source>
</evidence>
<keyword evidence="16" id="KW-1185">Reference proteome</keyword>
<dbReference type="AlphaFoldDB" id="A0A8S3ZPD1"/>
<dbReference type="Proteomes" id="UP000678393">
    <property type="component" value="Unassembled WGS sequence"/>
</dbReference>
<evidence type="ECO:0000256" key="3">
    <source>
        <dbReference type="ARBA" id="ARBA00022692"/>
    </source>
</evidence>
<feature type="transmembrane region" description="Helical" evidence="12">
    <location>
        <begin position="208"/>
        <end position="233"/>
    </location>
</feature>
<dbReference type="Gene3D" id="1.10.287.70">
    <property type="match status" value="1"/>
</dbReference>
<dbReference type="SMART" id="SM00079">
    <property type="entry name" value="PBPe"/>
    <property type="match status" value="1"/>
</dbReference>
<gene>
    <name evidence="15" type="ORF">CUNI_LOCUS14794</name>
</gene>
<feature type="compositionally biased region" description="Polar residues" evidence="11">
    <location>
        <begin position="1"/>
        <end position="12"/>
    </location>
</feature>
<keyword evidence="2" id="KW-0813">Transport</keyword>
<evidence type="ECO:0000256" key="8">
    <source>
        <dbReference type="ARBA" id="ARBA00023180"/>
    </source>
</evidence>
<keyword evidence="4 12" id="KW-1133">Transmembrane helix</keyword>
<reference evidence="15" key="1">
    <citation type="submission" date="2021-04" db="EMBL/GenBank/DDBJ databases">
        <authorList>
            <consortium name="Molecular Ecology Group"/>
        </authorList>
    </citation>
    <scope>NUCLEOTIDE SEQUENCE</scope>
</reference>
<comment type="caution">
    <text evidence="15">The sequence shown here is derived from an EMBL/GenBank/DDBJ whole genome shotgun (WGS) entry which is preliminary data.</text>
</comment>
<comment type="subcellular location">
    <subcellularLocation>
        <location evidence="1">Membrane</location>
        <topology evidence="1">Multi-pass membrane protein</topology>
    </subcellularLocation>
</comment>
<name>A0A8S3ZPD1_9EUPU</name>
<evidence type="ECO:0000256" key="2">
    <source>
        <dbReference type="ARBA" id="ARBA00022448"/>
    </source>
</evidence>
<dbReference type="Gene3D" id="3.40.190.10">
    <property type="entry name" value="Periplasmic binding protein-like II"/>
    <property type="match status" value="1"/>
</dbReference>
<evidence type="ECO:0000313" key="16">
    <source>
        <dbReference type="Proteomes" id="UP000678393"/>
    </source>
</evidence>
<evidence type="ECO:0000256" key="10">
    <source>
        <dbReference type="ARBA" id="ARBA00023303"/>
    </source>
</evidence>
<keyword evidence="5" id="KW-0406">Ion transport</keyword>
<evidence type="ECO:0000256" key="5">
    <source>
        <dbReference type="ARBA" id="ARBA00023065"/>
    </source>
</evidence>
<feature type="domain" description="Ionotropic glutamate receptor C-terminal" evidence="13">
    <location>
        <begin position="28"/>
        <end position="373"/>
    </location>
</feature>
<keyword evidence="7" id="KW-0675">Receptor</keyword>
<feature type="domain" description="Ionotropic glutamate receptor L-glutamate and glycine-binding" evidence="14">
    <location>
        <begin position="38"/>
        <end position="91"/>
    </location>
</feature>
<sequence>MGAPNVSIQHQPGPQKGRIPNVFGQDEKLRIATKQTDPFIIKTSDGYTGFSKDLLEALARKVKFQYELFEAEDHVDSAGNVINGMVYALTSGNASMAVGALEVTADREKVISFSYTIMSSQASILIKKADSTINFFQFLGPFSEGLWLMILVFMLVAGVSLYVMSRYDPTQQGNVQYFDLKESMWYSLNIVLQGSTDYSPQTTSMRAIIAFFWFCVLIIEAAYTANLAAYLTLQQMGDRIKSIYDLAGQTKQKYGVEKDSDIMHFFMKKKEDPYERMWAFMKLKDSEYILSNRSEIIEKVKSGKLAFISDGVTNGYYANQHCGIESIDQNFQSKDYSLGFPRGAPYLDDINKALLELKEGGVLDGLKDRWWAVGRNCTGEDDTLSVGEKTTAELELTNMIGVFIVLATFIGIAIVFDIGERIYRKYKEKKKKQNNVELNTPSDTNTLDNHFLK</sequence>